<keyword evidence="3" id="KW-1185">Reference proteome</keyword>
<dbReference type="EMBL" id="BSST01000001">
    <property type="protein sequence ID" value="GLX77265.1"/>
    <property type="molecule type" value="Genomic_DNA"/>
</dbReference>
<dbReference type="InterPro" id="IPR002347">
    <property type="entry name" value="SDR_fam"/>
</dbReference>
<sequence length="262" mass="27476">MNIDLTNKNALVCGSSQGIGKACAIELASLGANVTLFSRNQVALAEVLTALDTSKGQQHQLLVADFSQPEQVKQVINNAVSETSGYEILINNTGGPAPGPANQADSQSFIDAFNLHLVSNHHLVQALLPYMKSQGYGRIINVISTSVKQPLPNLGVSNTIRGAVASWAKTLANELGEFGITVNNVLPGATATARLDAIIAGKAKKQNISIEQATENEKNTIPMRRFAQPEEFAAAAAFLASPAAGYITGINLPVDGGRTSSL</sequence>
<dbReference type="Proteomes" id="UP001157186">
    <property type="component" value="Unassembled WGS sequence"/>
</dbReference>
<evidence type="ECO:0000313" key="2">
    <source>
        <dbReference type="EMBL" id="GLX77265.1"/>
    </source>
</evidence>
<dbReference type="InterPro" id="IPR036291">
    <property type="entry name" value="NAD(P)-bd_dom_sf"/>
</dbReference>
<comment type="similarity">
    <text evidence="1">Belongs to the short-chain dehydrogenases/reductases (SDR) family.</text>
</comment>
<dbReference type="SUPFAM" id="SSF51735">
    <property type="entry name" value="NAD(P)-binding Rossmann-fold domains"/>
    <property type="match status" value="1"/>
</dbReference>
<evidence type="ECO:0000256" key="1">
    <source>
        <dbReference type="ARBA" id="ARBA00006484"/>
    </source>
</evidence>
<dbReference type="Gene3D" id="3.40.50.720">
    <property type="entry name" value="NAD(P)-binding Rossmann-like Domain"/>
    <property type="match status" value="1"/>
</dbReference>
<dbReference type="PANTHER" id="PTHR42879:SF6">
    <property type="entry name" value="NADPH-DEPENDENT REDUCTASE BACG"/>
    <property type="match status" value="1"/>
</dbReference>
<protein>
    <submittedName>
        <fullName evidence="2">3-oxoacyl-ACP reductase</fullName>
    </submittedName>
</protein>
<dbReference type="PANTHER" id="PTHR42879">
    <property type="entry name" value="3-OXOACYL-(ACYL-CARRIER-PROTEIN) REDUCTASE"/>
    <property type="match status" value="1"/>
</dbReference>
<dbReference type="Pfam" id="PF13561">
    <property type="entry name" value="adh_short_C2"/>
    <property type="match status" value="1"/>
</dbReference>
<reference evidence="2 3" key="1">
    <citation type="submission" date="2023-03" db="EMBL/GenBank/DDBJ databases">
        <title>Draft genome sequence of Thalassotalea insulae KCTC 62186T.</title>
        <authorList>
            <person name="Sawabe T."/>
        </authorList>
    </citation>
    <scope>NUCLEOTIDE SEQUENCE [LARGE SCALE GENOMIC DNA]</scope>
    <source>
        <strain evidence="2 3">KCTC 62186</strain>
    </source>
</reference>
<gene>
    <name evidence="2" type="ORF">tinsulaeT_06050</name>
</gene>
<dbReference type="PRINTS" id="PR00081">
    <property type="entry name" value="GDHRDH"/>
</dbReference>
<accession>A0ABQ6GMP1</accession>
<name>A0ABQ6GMP1_9GAMM</name>
<comment type="caution">
    <text evidence="2">The sequence shown here is derived from an EMBL/GenBank/DDBJ whole genome shotgun (WGS) entry which is preliminary data.</text>
</comment>
<dbReference type="RefSeq" id="WP_284243109.1">
    <property type="nucleotide sequence ID" value="NZ_BSST01000001.1"/>
</dbReference>
<organism evidence="2 3">
    <name type="scientific">Thalassotalea insulae</name>
    <dbReference type="NCBI Taxonomy" id="2056778"/>
    <lineage>
        <taxon>Bacteria</taxon>
        <taxon>Pseudomonadati</taxon>
        <taxon>Pseudomonadota</taxon>
        <taxon>Gammaproteobacteria</taxon>
        <taxon>Alteromonadales</taxon>
        <taxon>Colwelliaceae</taxon>
        <taxon>Thalassotalea</taxon>
    </lineage>
</organism>
<evidence type="ECO:0000313" key="3">
    <source>
        <dbReference type="Proteomes" id="UP001157186"/>
    </source>
</evidence>
<dbReference type="InterPro" id="IPR050259">
    <property type="entry name" value="SDR"/>
</dbReference>
<proteinExistence type="inferred from homology"/>